<protein>
    <submittedName>
        <fullName evidence="3">Probable conserved membrane protein</fullName>
    </submittedName>
</protein>
<dbReference type="OrthoDB" id="4381453at2"/>
<dbReference type="Proteomes" id="UP000282551">
    <property type="component" value="Chromosome"/>
</dbReference>
<dbReference type="InterPro" id="IPR019692">
    <property type="entry name" value="CFP-6_PH"/>
</dbReference>
<name>A0A3S5EHT8_MYCCI</name>
<dbReference type="Pfam" id="PF10756">
    <property type="entry name" value="bPH_6"/>
    <property type="match status" value="1"/>
</dbReference>
<evidence type="ECO:0000313" key="4">
    <source>
        <dbReference type="Proteomes" id="UP000282551"/>
    </source>
</evidence>
<organism evidence="3 4">
    <name type="scientific">Mycolicibacterium chitae</name>
    <name type="common">Mycobacterium chitae</name>
    <dbReference type="NCBI Taxonomy" id="1792"/>
    <lineage>
        <taxon>Bacteria</taxon>
        <taxon>Bacillati</taxon>
        <taxon>Actinomycetota</taxon>
        <taxon>Actinomycetes</taxon>
        <taxon>Mycobacteriales</taxon>
        <taxon>Mycobacteriaceae</taxon>
        <taxon>Mycolicibacterium</taxon>
    </lineage>
</organism>
<evidence type="ECO:0000256" key="1">
    <source>
        <dbReference type="SAM" id="Phobius"/>
    </source>
</evidence>
<keyword evidence="1" id="KW-0472">Membrane</keyword>
<feature type="transmembrane region" description="Helical" evidence="1">
    <location>
        <begin position="12"/>
        <end position="34"/>
    </location>
</feature>
<reference evidence="3 4" key="1">
    <citation type="submission" date="2018-12" db="EMBL/GenBank/DDBJ databases">
        <authorList>
            <consortium name="Pathogen Informatics"/>
        </authorList>
    </citation>
    <scope>NUCLEOTIDE SEQUENCE [LARGE SCALE GENOMIC DNA]</scope>
    <source>
        <strain evidence="3 4">NCTC10485</strain>
    </source>
</reference>
<dbReference type="RefSeq" id="WP_126331895.1">
    <property type="nucleotide sequence ID" value="NZ_AP022604.1"/>
</dbReference>
<feature type="transmembrane region" description="Helical" evidence="1">
    <location>
        <begin position="41"/>
        <end position="58"/>
    </location>
</feature>
<keyword evidence="4" id="KW-1185">Reference proteome</keyword>
<accession>A0A3S5EHT8</accession>
<evidence type="ECO:0000259" key="2">
    <source>
        <dbReference type="Pfam" id="PF10756"/>
    </source>
</evidence>
<keyword evidence="1" id="KW-0812">Transmembrane</keyword>
<proteinExistence type="predicted"/>
<feature type="domain" description="Low molecular weight protein antigen 6 PH" evidence="2">
    <location>
        <begin position="61"/>
        <end position="138"/>
    </location>
</feature>
<gene>
    <name evidence="3" type="ORF">NCTC10485_00014</name>
</gene>
<evidence type="ECO:0000313" key="3">
    <source>
        <dbReference type="EMBL" id="VEG43985.1"/>
    </source>
</evidence>
<dbReference type="EMBL" id="LR134355">
    <property type="protein sequence ID" value="VEG43985.1"/>
    <property type="molecule type" value="Genomic_DNA"/>
</dbReference>
<dbReference type="AlphaFoldDB" id="A0A3S5EHT8"/>
<sequence>MNDSQQTNWGPQPAGVLALGIGGFVMAIACVILVTDTPGRVLTGVAAVGLLVFATISWRSRPKLAITDSGLAVRGPLGVTTLPKSAIAHIRITEFRRLGRRSRMLEIDTTDDRLRVFTRWDLGTDPLTVLDALIAAGYAAPRIPPR</sequence>
<keyword evidence="1" id="KW-1133">Transmembrane helix</keyword>